<keyword evidence="1" id="KW-0732">Signal</keyword>
<sequence length="130" mass="15463">MKKIIVLLGLFLVINPLLAQHKNVTSDESFSSFLKKFTSDRNFHLSRINFPLTVKLNNDDFELMEYIIMKNEYIPIVLNDKGSRYEHKNILKNSNYIIKRRGIDNGIFVDYIFIKRKGLWYLKTWIDEST</sequence>
<evidence type="ECO:0000256" key="1">
    <source>
        <dbReference type="SAM" id="SignalP"/>
    </source>
</evidence>
<feature type="signal peptide" evidence="1">
    <location>
        <begin position="1"/>
        <end position="19"/>
    </location>
</feature>
<comment type="caution">
    <text evidence="2">The sequence shown here is derived from an EMBL/GenBank/DDBJ whole genome shotgun (WGS) entry which is preliminary data.</text>
</comment>
<proteinExistence type="predicted"/>
<feature type="chain" id="PRO_5045471897" description="DUF4348 domain-containing protein" evidence="1">
    <location>
        <begin position="20"/>
        <end position="130"/>
    </location>
</feature>
<evidence type="ECO:0008006" key="4">
    <source>
        <dbReference type="Google" id="ProtNLM"/>
    </source>
</evidence>
<keyword evidence="3" id="KW-1185">Reference proteome</keyword>
<evidence type="ECO:0000313" key="2">
    <source>
        <dbReference type="EMBL" id="GAA4141550.1"/>
    </source>
</evidence>
<gene>
    <name evidence="2" type="ORF">GCM10022250_43210</name>
</gene>
<dbReference type="Gene3D" id="3.10.450.410">
    <property type="match status" value="1"/>
</dbReference>
<name>A0ABP7YUF5_9FLAO</name>
<reference evidence="3" key="1">
    <citation type="journal article" date="2019" name="Int. J. Syst. Evol. Microbiol.">
        <title>The Global Catalogue of Microorganisms (GCM) 10K type strain sequencing project: providing services to taxonomists for standard genome sequencing and annotation.</title>
        <authorList>
            <consortium name="The Broad Institute Genomics Platform"/>
            <consortium name="The Broad Institute Genome Sequencing Center for Infectious Disease"/>
            <person name="Wu L."/>
            <person name="Ma J."/>
        </authorList>
    </citation>
    <scope>NUCLEOTIDE SEQUENCE [LARGE SCALE GENOMIC DNA]</scope>
    <source>
        <strain evidence="3">JCM 17386</strain>
    </source>
</reference>
<organism evidence="2 3">
    <name type="scientific">Flavobacterium chungbukense</name>
    <dbReference type="NCBI Taxonomy" id="877464"/>
    <lineage>
        <taxon>Bacteria</taxon>
        <taxon>Pseudomonadati</taxon>
        <taxon>Bacteroidota</taxon>
        <taxon>Flavobacteriia</taxon>
        <taxon>Flavobacteriales</taxon>
        <taxon>Flavobacteriaceae</taxon>
        <taxon>Flavobacterium</taxon>
    </lineage>
</organism>
<dbReference type="Proteomes" id="UP001501333">
    <property type="component" value="Unassembled WGS sequence"/>
</dbReference>
<dbReference type="RefSeq" id="WP_229355177.1">
    <property type="nucleotide sequence ID" value="NZ_BAABAO010000016.1"/>
</dbReference>
<evidence type="ECO:0000313" key="3">
    <source>
        <dbReference type="Proteomes" id="UP001501333"/>
    </source>
</evidence>
<accession>A0ABP7YUF5</accession>
<dbReference type="InterPro" id="IPR025590">
    <property type="entry name" value="DUF4348"/>
</dbReference>
<protein>
    <recommendedName>
        <fullName evidence="4">DUF4348 domain-containing protein</fullName>
    </recommendedName>
</protein>
<dbReference type="EMBL" id="BAABAO010000016">
    <property type="protein sequence ID" value="GAA4141550.1"/>
    <property type="molecule type" value="Genomic_DNA"/>
</dbReference>
<dbReference type="Pfam" id="PF14254">
    <property type="entry name" value="DUF4348"/>
    <property type="match status" value="1"/>
</dbReference>